<evidence type="ECO:0000313" key="1">
    <source>
        <dbReference type="EMBL" id="MFB9860078.1"/>
    </source>
</evidence>
<gene>
    <name evidence="1" type="ORF">ACFFLE_03010</name>
</gene>
<name>A0ABV5Z225_9STAP</name>
<dbReference type="EMBL" id="JBHMAH010000007">
    <property type="protein sequence ID" value="MFB9860078.1"/>
    <property type="molecule type" value="Genomic_DNA"/>
</dbReference>
<reference evidence="1 2" key="1">
    <citation type="submission" date="2024-09" db="EMBL/GenBank/DDBJ databases">
        <authorList>
            <person name="Sun Q."/>
            <person name="Mori K."/>
        </authorList>
    </citation>
    <scope>NUCLEOTIDE SEQUENCE [LARGE SCALE GENOMIC DNA]</scope>
    <source>
        <strain evidence="1 2">JCM 12822</strain>
    </source>
</reference>
<comment type="caution">
    <text evidence="1">The sequence shown here is derived from an EMBL/GenBank/DDBJ whole genome shotgun (WGS) entry which is preliminary data.</text>
</comment>
<proteinExistence type="predicted"/>
<protein>
    <submittedName>
        <fullName evidence="1">Uncharacterized protein</fullName>
    </submittedName>
</protein>
<keyword evidence="2" id="KW-1185">Reference proteome</keyword>
<dbReference type="RefSeq" id="WP_380569688.1">
    <property type="nucleotide sequence ID" value="NZ_JBHMAH010000007.1"/>
</dbReference>
<accession>A0ABV5Z225</accession>
<sequence length="95" mass="10921">MQIIMVLAVFALGLFGFNKLMGYKKDNIVFDFEDRYTNQEAYVKAILSELEKEGREATYQGDATFMVDGRRYTLVERNISMGPGILQRTILQAEK</sequence>
<organism evidence="1 2">
    <name type="scientific">Salinicoccus siamensis</name>
    <dbReference type="NCBI Taxonomy" id="381830"/>
    <lineage>
        <taxon>Bacteria</taxon>
        <taxon>Bacillati</taxon>
        <taxon>Bacillota</taxon>
        <taxon>Bacilli</taxon>
        <taxon>Bacillales</taxon>
        <taxon>Staphylococcaceae</taxon>
        <taxon>Salinicoccus</taxon>
    </lineage>
</organism>
<dbReference type="Proteomes" id="UP001589740">
    <property type="component" value="Unassembled WGS sequence"/>
</dbReference>
<evidence type="ECO:0000313" key="2">
    <source>
        <dbReference type="Proteomes" id="UP001589740"/>
    </source>
</evidence>